<reference evidence="3 4" key="1">
    <citation type="submission" date="2014-03" db="EMBL/GenBank/DDBJ databases">
        <title>Genomics of Bifidobacteria.</title>
        <authorList>
            <person name="Ventura M."/>
            <person name="Milani C."/>
            <person name="Lugli G.A."/>
        </authorList>
    </citation>
    <scope>NUCLEOTIDE SEQUENCE [LARGE SCALE GENOMIC DNA]</scope>
    <source>
        <strain evidence="3 4">LMG 11597</strain>
    </source>
</reference>
<evidence type="ECO:0000313" key="4">
    <source>
        <dbReference type="Proteomes" id="UP000029055"/>
    </source>
</evidence>
<feature type="compositionally biased region" description="Acidic residues" evidence="1">
    <location>
        <begin position="1"/>
        <end position="26"/>
    </location>
</feature>
<keyword evidence="4" id="KW-1185">Reference proteome</keyword>
<evidence type="ECO:0000313" key="3">
    <source>
        <dbReference type="EMBL" id="KFJ03565.1"/>
    </source>
</evidence>
<feature type="region of interest" description="Disordered" evidence="1">
    <location>
        <begin position="1"/>
        <end position="75"/>
    </location>
</feature>
<keyword evidence="2" id="KW-0472">Membrane</keyword>
<evidence type="ECO:0000256" key="2">
    <source>
        <dbReference type="SAM" id="Phobius"/>
    </source>
</evidence>
<dbReference type="OrthoDB" id="3232854at2"/>
<protein>
    <submittedName>
        <fullName evidence="3">Uncharacterized protein</fullName>
    </submittedName>
</protein>
<dbReference type="eggNOG" id="ENOG50329FS">
    <property type="taxonomic scope" value="Bacteria"/>
</dbReference>
<dbReference type="EMBL" id="JGZR01000006">
    <property type="protein sequence ID" value="KFJ03565.1"/>
    <property type="molecule type" value="Genomic_DNA"/>
</dbReference>
<sequence>MDDNFDFFDNDDNDNDNDGDDIENGDDNVHSEAARPAQGVWQDGEGADQNADSDEAPSAYVDRDADPHGRRRASRPASRWLRGLAGLCGLLSVAAGLVSAVHAVAPATLPSVPRSLPMPLAVGLAVAAFVLVVIARVRLPKSVSRRGVGTVAVVTGVFGLMLAGGGLLLTSMIPQGIIKAPVRDEAPVASVTQMEHGLEQAAGPCGSGWRELGAGSYPGVSQAAACADTRVAFVTFESKAAASMGRSAAQSTIARLLREHANDAQTQGDWYTLNGPLWMAVGQKNDMATLRKSWGGTMQALGSATE</sequence>
<keyword evidence="2" id="KW-1133">Transmembrane helix</keyword>
<gene>
    <name evidence="3" type="ORF">BISU_0035</name>
</gene>
<dbReference type="AlphaFoldDB" id="A0A087E714"/>
<feature type="transmembrane region" description="Helical" evidence="2">
    <location>
        <begin position="147"/>
        <end position="169"/>
    </location>
</feature>
<keyword evidence="2" id="KW-0812">Transmembrane</keyword>
<comment type="caution">
    <text evidence="3">The sequence shown here is derived from an EMBL/GenBank/DDBJ whole genome shotgun (WGS) entry which is preliminary data.</text>
</comment>
<dbReference type="Proteomes" id="UP000029055">
    <property type="component" value="Unassembled WGS sequence"/>
</dbReference>
<organism evidence="3 4">
    <name type="scientific">Bifidobacterium subtile</name>
    <dbReference type="NCBI Taxonomy" id="77635"/>
    <lineage>
        <taxon>Bacteria</taxon>
        <taxon>Bacillati</taxon>
        <taxon>Actinomycetota</taxon>
        <taxon>Actinomycetes</taxon>
        <taxon>Bifidobacteriales</taxon>
        <taxon>Bifidobacteriaceae</taxon>
        <taxon>Bifidobacterium</taxon>
    </lineage>
</organism>
<evidence type="ECO:0000256" key="1">
    <source>
        <dbReference type="SAM" id="MobiDB-lite"/>
    </source>
</evidence>
<feature type="transmembrane region" description="Helical" evidence="2">
    <location>
        <begin position="116"/>
        <end position="135"/>
    </location>
</feature>
<proteinExistence type="predicted"/>
<feature type="transmembrane region" description="Helical" evidence="2">
    <location>
        <begin position="80"/>
        <end position="104"/>
    </location>
</feature>
<name>A0A087E714_9BIFI</name>
<accession>A0A087E714</accession>
<dbReference type="RefSeq" id="WP_024464593.1">
    <property type="nucleotide sequence ID" value="NZ_CP062939.1"/>
</dbReference>